<dbReference type="EMBL" id="JAWJYN010000002">
    <property type="protein sequence ID" value="MDZ8162550.1"/>
    <property type="molecule type" value="Genomic_DNA"/>
</dbReference>
<proteinExistence type="predicted"/>
<gene>
    <name evidence="1" type="ORF">R2Q92_11965</name>
</gene>
<comment type="caution">
    <text evidence="1">The sequence shown here is derived from an EMBL/GenBank/DDBJ whole genome shotgun (WGS) entry which is preliminary data.</text>
</comment>
<dbReference type="RefSeq" id="WP_194425296.1">
    <property type="nucleotide sequence ID" value="NZ_BAAAPT010000002.1"/>
</dbReference>
<dbReference type="Pfam" id="PF20471">
    <property type="entry name" value="DUF6716"/>
    <property type="match status" value="1"/>
</dbReference>
<dbReference type="InterPro" id="IPR046561">
    <property type="entry name" value="DUF6716"/>
</dbReference>
<organism evidence="1 2">
    <name type="scientific">Microbacterium aquimaris</name>
    <dbReference type="NCBI Taxonomy" id="459816"/>
    <lineage>
        <taxon>Bacteria</taxon>
        <taxon>Bacillati</taxon>
        <taxon>Actinomycetota</taxon>
        <taxon>Actinomycetes</taxon>
        <taxon>Micrococcales</taxon>
        <taxon>Microbacteriaceae</taxon>
        <taxon>Microbacterium</taxon>
    </lineage>
</organism>
<keyword evidence="2" id="KW-1185">Reference proteome</keyword>
<dbReference type="Proteomes" id="UP001291912">
    <property type="component" value="Unassembled WGS sequence"/>
</dbReference>
<accession>A0ABU5N8Y3</accession>
<reference evidence="1 2" key="1">
    <citation type="submission" date="2023-10" db="EMBL/GenBank/DDBJ databases">
        <title>Microbacterium xanthum sp. nov., isolated from seaweed.</title>
        <authorList>
            <person name="Lee S.D."/>
        </authorList>
    </citation>
    <scope>NUCLEOTIDE SEQUENCE [LARGE SCALE GENOMIC DNA]</scope>
    <source>
        <strain evidence="1 2">KCTC 19124</strain>
    </source>
</reference>
<sequence length="414" mass="44419">MTSGRLRVVAIADTDSYVKWAAALLGSRPDVVAGTLLVLETPLVVSDAQERAALTGSGVEGATRVGYDDLLDRVREVGPDVVMLAARGPLVRVLARLVAAAVPEAVIATGLPGISVPATRKALVYRAQCDAFVLHSHREVREFTAVAIERGIAQRFALARLPFARADVTRDGEVRGDDLVFAAQAIVPRERVDRLRVARMLVRAAQAHPNRRVVVKLRGVKGESQTHREYDGYPDLIASLGPVPPNLVFSTEPMGAALTRAAGLVTVSSTAAVEAVAQGTPVIALDTFGVGPDLINTVFVGSGLLAGEESVIARDFRDPEAGWLEDNYFHRPADDTWLDVLGDLATARRTGFLPHRPPWPRRGGALRDAWERKSVLGALDRSPTGRAAFVIGVPARAAVRLIRRVVHARPATRS</sequence>
<protein>
    <submittedName>
        <fullName evidence="1">DUF6716 putative glycosyltransferase</fullName>
    </submittedName>
</protein>
<evidence type="ECO:0000313" key="1">
    <source>
        <dbReference type="EMBL" id="MDZ8162550.1"/>
    </source>
</evidence>
<evidence type="ECO:0000313" key="2">
    <source>
        <dbReference type="Proteomes" id="UP001291912"/>
    </source>
</evidence>
<name>A0ABU5N8Y3_9MICO</name>
<dbReference type="SUPFAM" id="SSF53756">
    <property type="entry name" value="UDP-Glycosyltransferase/glycogen phosphorylase"/>
    <property type="match status" value="1"/>
</dbReference>